<dbReference type="EMBL" id="KB201205">
    <property type="protein sequence ID" value="ESO98705.1"/>
    <property type="molecule type" value="Genomic_DNA"/>
</dbReference>
<dbReference type="OrthoDB" id="6148813at2759"/>
<keyword evidence="3" id="KW-1185">Reference proteome</keyword>
<accession>V4AUR4</accession>
<dbReference type="OMA" id="NENDAHT"/>
<gene>
    <name evidence="2" type="ORF">LOTGIDRAFT_158653</name>
</gene>
<organism evidence="2 3">
    <name type="scientific">Lottia gigantea</name>
    <name type="common">Giant owl limpet</name>
    <dbReference type="NCBI Taxonomy" id="225164"/>
    <lineage>
        <taxon>Eukaryota</taxon>
        <taxon>Metazoa</taxon>
        <taxon>Spiralia</taxon>
        <taxon>Lophotrochozoa</taxon>
        <taxon>Mollusca</taxon>
        <taxon>Gastropoda</taxon>
        <taxon>Patellogastropoda</taxon>
        <taxon>Lottioidea</taxon>
        <taxon>Lottiidae</taxon>
        <taxon>Lottia</taxon>
    </lineage>
</organism>
<evidence type="ECO:0000256" key="1">
    <source>
        <dbReference type="SAM" id="MobiDB-lite"/>
    </source>
</evidence>
<dbReference type="GeneID" id="20237823"/>
<name>V4AUR4_LOTGI</name>
<dbReference type="AlphaFoldDB" id="V4AUR4"/>
<dbReference type="Proteomes" id="UP000030746">
    <property type="component" value="Unassembled WGS sequence"/>
</dbReference>
<dbReference type="CTD" id="20237823"/>
<evidence type="ECO:0000313" key="3">
    <source>
        <dbReference type="Proteomes" id="UP000030746"/>
    </source>
</evidence>
<feature type="region of interest" description="Disordered" evidence="1">
    <location>
        <begin position="125"/>
        <end position="151"/>
    </location>
</feature>
<reference evidence="2 3" key="1">
    <citation type="journal article" date="2013" name="Nature">
        <title>Insights into bilaterian evolution from three spiralian genomes.</title>
        <authorList>
            <person name="Simakov O."/>
            <person name="Marletaz F."/>
            <person name="Cho S.J."/>
            <person name="Edsinger-Gonzales E."/>
            <person name="Havlak P."/>
            <person name="Hellsten U."/>
            <person name="Kuo D.H."/>
            <person name="Larsson T."/>
            <person name="Lv J."/>
            <person name="Arendt D."/>
            <person name="Savage R."/>
            <person name="Osoegawa K."/>
            <person name="de Jong P."/>
            <person name="Grimwood J."/>
            <person name="Chapman J.A."/>
            <person name="Shapiro H."/>
            <person name="Aerts A."/>
            <person name="Otillar R.P."/>
            <person name="Terry A.Y."/>
            <person name="Boore J.L."/>
            <person name="Grigoriev I.V."/>
            <person name="Lindberg D.R."/>
            <person name="Seaver E.C."/>
            <person name="Weisblat D.A."/>
            <person name="Putnam N.H."/>
            <person name="Rokhsar D.S."/>
        </authorList>
    </citation>
    <scope>NUCLEOTIDE SEQUENCE [LARGE SCALE GENOMIC DNA]</scope>
</reference>
<feature type="compositionally biased region" description="Polar residues" evidence="1">
    <location>
        <begin position="128"/>
        <end position="143"/>
    </location>
</feature>
<protein>
    <recommendedName>
        <fullName evidence="4">Chromo domain-containing protein</fullName>
    </recommendedName>
</protein>
<sequence length="273" mass="31708">MAYRLSPATQSIGSSPFAMLFGREMRLPIDIQLIPKETLPRVKQGLAPKLCKKWLGPYYIVDNKPNHTFKLRRFSDDKPLKSLVNVARLKQYYDPATRPTNIPEISDGEMDPEEITEESAQMLDEPQNHTQPDNTHPLDQQPTQRHKQLSDDQIEKIIKCANYQGGKVYKVKLEIGPTQWEKADSIPEMLRQEFHATKTADGKKRKRPLQANKFFYNKNQISSIQKGTTDQDNKNKMSFYNLLNKVTACINKQDERRITFQIIKIKYENTKIK</sequence>
<dbReference type="HOGENOM" id="CLU_1020434_0_0_1"/>
<dbReference type="KEGG" id="lgi:LOTGIDRAFT_158653"/>
<evidence type="ECO:0008006" key="4">
    <source>
        <dbReference type="Google" id="ProtNLM"/>
    </source>
</evidence>
<feature type="region of interest" description="Disordered" evidence="1">
    <location>
        <begin position="95"/>
        <end position="114"/>
    </location>
</feature>
<dbReference type="STRING" id="225164.V4AUR4"/>
<evidence type="ECO:0000313" key="2">
    <source>
        <dbReference type="EMBL" id="ESO98705.1"/>
    </source>
</evidence>
<proteinExistence type="predicted"/>
<dbReference type="RefSeq" id="XP_009050350.1">
    <property type="nucleotide sequence ID" value="XM_009052102.1"/>
</dbReference>